<evidence type="ECO:0000256" key="2">
    <source>
        <dbReference type="ARBA" id="ARBA00022723"/>
    </source>
</evidence>
<dbReference type="RefSeq" id="WP_171084504.1">
    <property type="nucleotide sequence ID" value="NZ_JABAIV010000003.1"/>
</dbReference>
<sequence length="318" mass="33388">MNTLQHRTLAIVATAVAAACLASPAWAAAPMAKTPAPGWSRVMLGQFEITPLSDGTVDLPVDKLLAQDAKKTVATLAKAHLKAPLETSDNAYLINTGSKLVMVDSGAGSFFGPTLGRLVANMKAAGYQPEQVDEIYITHFHGDHVGGLVSNSAAVFPNATVRASKAEADYWLSKENLDKAKDKGSFQGAQAALGPYVQAGRFKPFEGSVELVPGVTANPTGAHTPGHTTYMVESGGQKLHLVGDLIHVAAVQMPAPGVTIQFDSDQKAAAIARKKAFDAAAKGGYLIGGAHLQFPGMGYLATEGKGYRFIPVNYTQMR</sequence>
<evidence type="ECO:0000256" key="4">
    <source>
        <dbReference type="ARBA" id="ARBA00022833"/>
    </source>
</evidence>
<comment type="similarity">
    <text evidence="1">Belongs to the metallo-beta-lactamase superfamily.</text>
</comment>
<keyword evidence="4" id="KW-0862">Zinc</keyword>
<dbReference type="Gene3D" id="3.60.15.10">
    <property type="entry name" value="Ribonuclease Z/Hydroxyacylglutathione hydrolase-like"/>
    <property type="match status" value="1"/>
</dbReference>
<evidence type="ECO:0000256" key="5">
    <source>
        <dbReference type="SAM" id="SignalP"/>
    </source>
</evidence>
<feature type="signal peptide" evidence="5">
    <location>
        <begin position="1"/>
        <end position="27"/>
    </location>
</feature>
<gene>
    <name evidence="7" type="ORF">HGB41_11945</name>
</gene>
<dbReference type="CDD" id="cd07720">
    <property type="entry name" value="OPHC2-like_MBL-fold"/>
    <property type="match status" value="1"/>
</dbReference>
<dbReference type="SMART" id="SM00849">
    <property type="entry name" value="Lactamase_B"/>
    <property type="match status" value="1"/>
</dbReference>
<evidence type="ECO:0000313" key="8">
    <source>
        <dbReference type="Proteomes" id="UP000533905"/>
    </source>
</evidence>
<evidence type="ECO:0000259" key="6">
    <source>
        <dbReference type="SMART" id="SM00849"/>
    </source>
</evidence>
<keyword evidence="3 7" id="KW-0378">Hydrolase</keyword>
<name>A0A7Y2JZ92_9BURK</name>
<dbReference type="GO" id="GO:0046872">
    <property type="term" value="F:metal ion binding"/>
    <property type="evidence" value="ECO:0007669"/>
    <property type="project" value="UniProtKB-KW"/>
</dbReference>
<reference evidence="7 8" key="1">
    <citation type="submission" date="2020-04" db="EMBL/GenBank/DDBJ databases">
        <title>Massilia sp. nov., a cold adapted bacteria isolated from Arctic soil.</title>
        <authorList>
            <person name="Son J."/>
            <person name="Ka J.-O."/>
        </authorList>
    </citation>
    <scope>NUCLEOTIDE SEQUENCE [LARGE SCALE GENOMIC DNA]</scope>
    <source>
        <strain evidence="7 8">ML15P13</strain>
    </source>
</reference>
<feature type="chain" id="PRO_5031122554" evidence="5">
    <location>
        <begin position="28"/>
        <end position="318"/>
    </location>
</feature>
<dbReference type="GO" id="GO:0016787">
    <property type="term" value="F:hydrolase activity"/>
    <property type="evidence" value="ECO:0007669"/>
    <property type="project" value="UniProtKB-KW"/>
</dbReference>
<evidence type="ECO:0000256" key="1">
    <source>
        <dbReference type="ARBA" id="ARBA00007749"/>
    </source>
</evidence>
<dbReference type="AlphaFoldDB" id="A0A7Y2JZ92"/>
<dbReference type="EMBL" id="JABAIV010000003">
    <property type="protein sequence ID" value="NNG23705.1"/>
    <property type="molecule type" value="Genomic_DNA"/>
</dbReference>
<comment type="caution">
    <text evidence="7">The sequence shown here is derived from an EMBL/GenBank/DDBJ whole genome shotgun (WGS) entry which is preliminary data.</text>
</comment>
<dbReference type="Pfam" id="PF00753">
    <property type="entry name" value="Lactamase_B"/>
    <property type="match status" value="1"/>
</dbReference>
<protein>
    <submittedName>
        <fullName evidence="7">MBL fold metallo-hydrolase</fullName>
    </submittedName>
</protein>
<dbReference type="PROSITE" id="PS51257">
    <property type="entry name" value="PROKAR_LIPOPROTEIN"/>
    <property type="match status" value="1"/>
</dbReference>
<dbReference type="InterPro" id="IPR036866">
    <property type="entry name" value="RibonucZ/Hydroxyglut_hydro"/>
</dbReference>
<dbReference type="Proteomes" id="UP000533905">
    <property type="component" value="Unassembled WGS sequence"/>
</dbReference>
<evidence type="ECO:0000313" key="7">
    <source>
        <dbReference type="EMBL" id="NNG23705.1"/>
    </source>
</evidence>
<dbReference type="InterPro" id="IPR001279">
    <property type="entry name" value="Metallo-B-lactamas"/>
</dbReference>
<dbReference type="PANTHER" id="PTHR42978">
    <property type="entry name" value="QUORUM-QUENCHING LACTONASE YTNP-RELATED-RELATED"/>
    <property type="match status" value="1"/>
</dbReference>
<dbReference type="PANTHER" id="PTHR42978:SF6">
    <property type="entry name" value="QUORUM-QUENCHING LACTONASE YTNP-RELATED"/>
    <property type="match status" value="1"/>
</dbReference>
<evidence type="ECO:0000256" key="3">
    <source>
        <dbReference type="ARBA" id="ARBA00022801"/>
    </source>
</evidence>
<proteinExistence type="inferred from homology"/>
<organism evidence="7 8">
    <name type="scientific">Telluria aromaticivorans</name>
    <dbReference type="NCBI Taxonomy" id="2725995"/>
    <lineage>
        <taxon>Bacteria</taxon>
        <taxon>Pseudomonadati</taxon>
        <taxon>Pseudomonadota</taxon>
        <taxon>Betaproteobacteria</taxon>
        <taxon>Burkholderiales</taxon>
        <taxon>Oxalobacteraceae</taxon>
        <taxon>Telluria group</taxon>
        <taxon>Telluria</taxon>
    </lineage>
</organism>
<dbReference type="SUPFAM" id="SSF56281">
    <property type="entry name" value="Metallo-hydrolase/oxidoreductase"/>
    <property type="match status" value="1"/>
</dbReference>
<keyword evidence="5" id="KW-0732">Signal</keyword>
<accession>A0A7Y2JZ92</accession>
<keyword evidence="8" id="KW-1185">Reference proteome</keyword>
<feature type="domain" description="Metallo-beta-lactamase" evidence="6">
    <location>
        <begin position="88"/>
        <end position="291"/>
    </location>
</feature>
<dbReference type="InterPro" id="IPR051013">
    <property type="entry name" value="MBL_superfamily_lactonases"/>
</dbReference>
<keyword evidence="2" id="KW-0479">Metal-binding</keyword>